<feature type="region of interest" description="Disordered" evidence="1">
    <location>
        <begin position="31"/>
        <end position="65"/>
    </location>
</feature>
<feature type="region of interest" description="Disordered" evidence="1">
    <location>
        <begin position="4894"/>
        <end position="4920"/>
    </location>
</feature>
<dbReference type="InterPro" id="IPR027417">
    <property type="entry name" value="P-loop_NTPase"/>
</dbReference>
<dbReference type="Gene3D" id="3.40.50.300">
    <property type="entry name" value="P-loop containing nucleotide triphosphate hydrolases"/>
    <property type="match status" value="2"/>
</dbReference>
<feature type="region of interest" description="Disordered" evidence="1">
    <location>
        <begin position="3480"/>
        <end position="3513"/>
    </location>
</feature>
<reference evidence="3 4" key="1">
    <citation type="submission" date="2022-05" db="EMBL/GenBank/DDBJ databases">
        <authorList>
            <consortium name="Genoscope - CEA"/>
            <person name="William W."/>
        </authorList>
    </citation>
    <scope>NUCLEOTIDE SEQUENCE [LARGE SCALE GENOMIC DNA]</scope>
</reference>
<dbReference type="InterPro" id="IPR003593">
    <property type="entry name" value="AAA+_ATPase"/>
</dbReference>
<name>A0ABN8QLZ5_9CNID</name>
<dbReference type="InterPro" id="IPR031248">
    <property type="entry name" value="RNF213"/>
</dbReference>
<dbReference type="EMBL" id="CALNXI010001377">
    <property type="protein sequence ID" value="CAH3166897.1"/>
    <property type="molecule type" value="Genomic_DNA"/>
</dbReference>
<organism evidence="3 4">
    <name type="scientific">Porites evermanni</name>
    <dbReference type="NCBI Taxonomy" id="104178"/>
    <lineage>
        <taxon>Eukaryota</taxon>
        <taxon>Metazoa</taxon>
        <taxon>Cnidaria</taxon>
        <taxon>Anthozoa</taxon>
        <taxon>Hexacorallia</taxon>
        <taxon>Scleractinia</taxon>
        <taxon>Fungiina</taxon>
        <taxon>Poritidae</taxon>
        <taxon>Porites</taxon>
    </lineage>
</organism>
<feature type="compositionally biased region" description="Basic residues" evidence="1">
    <location>
        <begin position="4909"/>
        <end position="4920"/>
    </location>
</feature>
<dbReference type="Proteomes" id="UP001159427">
    <property type="component" value="Unassembled WGS sequence"/>
</dbReference>
<dbReference type="SUPFAM" id="SSF52540">
    <property type="entry name" value="P-loop containing nucleoside triphosphate hydrolases"/>
    <property type="match status" value="2"/>
</dbReference>
<keyword evidence="4" id="KW-1185">Reference proteome</keyword>
<dbReference type="CDD" id="cd00009">
    <property type="entry name" value="AAA"/>
    <property type="match status" value="1"/>
</dbReference>
<evidence type="ECO:0000259" key="2">
    <source>
        <dbReference type="SMART" id="SM00382"/>
    </source>
</evidence>
<protein>
    <recommendedName>
        <fullName evidence="2">AAA+ ATPase domain-containing protein</fullName>
    </recommendedName>
</protein>
<gene>
    <name evidence="3" type="ORF">PEVE_00005850</name>
</gene>
<dbReference type="SMART" id="SM00382">
    <property type="entry name" value="AAA"/>
    <property type="match status" value="2"/>
</dbReference>
<dbReference type="InterPro" id="IPR011704">
    <property type="entry name" value="ATPase_dyneun-rel_AAA"/>
</dbReference>
<dbReference type="PANTHER" id="PTHR22605">
    <property type="entry name" value="RZ-TYPE DOMAIN-CONTAINING PROTEIN"/>
    <property type="match status" value="1"/>
</dbReference>
<evidence type="ECO:0000313" key="3">
    <source>
        <dbReference type="EMBL" id="CAH3166897.1"/>
    </source>
</evidence>
<dbReference type="PANTHER" id="PTHR22605:SF1">
    <property type="entry name" value="RZ-TYPE DOMAIN-CONTAINING PROTEIN"/>
    <property type="match status" value="1"/>
</dbReference>
<evidence type="ECO:0000256" key="1">
    <source>
        <dbReference type="SAM" id="MobiDB-lite"/>
    </source>
</evidence>
<evidence type="ECO:0000313" key="4">
    <source>
        <dbReference type="Proteomes" id="UP001159427"/>
    </source>
</evidence>
<comment type="caution">
    <text evidence="3">The sequence shown here is derived from an EMBL/GenBank/DDBJ whole genome shotgun (WGS) entry which is preliminary data.</text>
</comment>
<feature type="domain" description="AAA+ ATPase" evidence="2">
    <location>
        <begin position="2344"/>
        <end position="2482"/>
    </location>
</feature>
<feature type="compositionally biased region" description="Polar residues" evidence="1">
    <location>
        <begin position="3484"/>
        <end position="3503"/>
    </location>
</feature>
<sequence length="4920" mass="558684">MTFSNFQCVTYLNRGRLKLKMSGDFHHGGGGSTGSDGAINPGFDPLDAASTGEHGSSFSNNNDSHGVDQRAAYWKEYADRSFEEYFSNCPGSSANSAHGTGWEEQSNPAEVGNDTAEEECIKPQEPSHNREQFIRYVFHLYVGEGGVESVRIVTEKPMLNGSITMALEPCFDDKNYWSSPQLFVHAEEQETFRYRYVVKYNKGLIKTVATFLFSTITGKKDEKVVQEVGTRKLNNGTHQFDIFKNPSDPSRMRSIFVGQVFFIKLLCGTLINGGDLKELLIDCEHIGFGHPSYATEDVKQFLKWVQDLAGNFRTPYQAVFLCSLLGQLVERSRNWAAGYTCCFLGEKCCDLILSSFGSCPHKELPRSSLKFIKIVAEDLFKIGSSTGCLLFIKYFCNLLDANYVMHVVDKLSSQTYTEHQFDQDVIVLLRSLKGLNDRAICTRYLSHVVDCSPSTRCLWNLYNNISRFDPGMLEFLIKEFLSVYNKFISRGRAKKPDLLNPLFWSLVPESLQDKLANLFCKALAAQVPSETEWSKERLLALQVITVDTRLHSSGDFRQFAIEVMTHKCKEVVFLLPDLLSLTAYCRFWETTLSDADKEKVCDHWLRTSYRNITKPKDRILAVVEACQTLWATEALKSNKPLCVFMQTWVERFVLKMSCQSVMSAFPDGQNSSPAVFHHLLLLLRSAIKQHSGTGDRRSKYRQMIQLLGLDRSKEKKKTSTKATLTRAEEEVLLAVLDDIPVAGDKGPEEIFKAMIYDSDIWVPILSALHPQSTLMEHPNVLTATNALLQLSSPLQRSKLPVSFFLDMKGEDLRRLAKLCALASSLDPEVTEKKPDEWMADFSKDRATAQSFCDQYARLQKTILFLEAVTKNIMVISDAQLIISEINKRKKVKTTIILGVAAHGSYWGSLRSLIDSGKAIEWAQESVVFTNIARLCMKEEVAVSQTQVEVVASDSEDLQESKEDGSTERTAAEILGLLKSKGLPKLEEACTNLFATDKDLSFQEVQMLFSGIADEIALKKELKVISSFFPTSASQRKVKMLLNVLYFPRISAKVEQLMSVFAALGYEGTGNGNSVTKALEEVISSAHNTDITLTRLSEVVEDTTVTIVDRKLDKNLTTIFTTLQESSELISFMKETAREDIRILIDAVEEHSDQFVSEATVSDLIDVHGFLRTFLREEPKDPLMLLDTVEKCYSKLEKKVEMAAKIKECGCNVHSLRGLYMNVANRGEMTKEIISNAVQKGCYLIKANSNGSYDVQLSYRRQEGDSKETSYNMAELHDLRSRALLIVNTDKKQEKQRQSDNSDATVASLNMSLSTFIQQVQKITDILNMVMSLRESGHPQFNDAFWHKLSSFEDTLSLANSLEAKLKEWRNVMRVLQKEHYFLNFFHPDQLWILRKFFSSPLSRTKAGVSLRNQVHSLLRFVDPSVRHKDLDEFHQLYKKPKENNGRENDLLAVGEVLDAIFVSRHTSEVQKARPNNQQSAVKPGELFVAVLEENSKQTAHVVMSLFEQTTGSYPQPSQILFCHSETSWEEVERLLKRAFEAHEHSTAVKLHCLANVENLSNDMQFELVSAIRAYQEMTDGAYLLSIVCCGGIHHHIADQFSSCAHNDTGMTENQLRIAFQKDFPDIFMVTSDLPGVGKTEFIYEHAASKNKKVLTIPISGPVSRKSLVKMLCGLTFAKYECIHFDVGEVNDPSVLDTLIFELVIVGMVSAGTDLFHLPTKHVYIEIANTLRHWLQDSLPVTKCFSPKHIKLDGYKDLVVSQEPFSAMQVVCQYLHAFECGKLESKEVCPADLKPLSPNRCKELLSKHFSSSGDLSYNIIESFVKVFANQLMQFSASPYFRPVNLRAVLGPSHDVRNCLFKALLEVSREFASRSVVTCKSVQSEAISKEKAVEVLKKIQLQSGNVAEKMVERVEGMIQWADNNHLVIVFHSLEALTISALYRDLALVPSNVRALFKTQAAKGKSMVDFTKMNQKELQQRLDRIVRTTPREKDHSLQNLGYALTPDNILKMVLIIQRVRAGIPVIVMGETGCGKTSLVRYLAKTCGVPFHVFNFHAGVSEEELVRFVHKMEKEAASAKEVWVFLDEINTCDYLGTINEMICHRSIKGKPLSSNLVFMAACNPYRLRPSGKITTAGLNGKTISDEFSKLVYRVHPLPETMIDFVWDYGSLSENDERAYICRMVEGITGNPNNLLVDLLCTSQDYIRDVDKSPYCVSLRDVHRCIVLVKWFKKILQQRQELPLSKKQDSYKYYDEARTFSIRERSFVLALAHCFQSRLPTTSSRKRYCQHIVGCFRSHGNYSFNKFSFEAIVRAEQEDYLERMELPEGTAKNAALRENVFVMLVCILNRIPVFVVGKPGCSKSLSMQIIRSNLRGKDAKDSFLKTLPQLYVVSHQGSESSTSDGILKVFEKAKKYKEHNKSGDVLPVVLLDEIGLAEVSKYNPLKVLHSLLEPGDSIFPDVAVVGISNWALDAAKMNRAIHLSRPEPDVDDLFETGKSLREAGSGISDSGVSCTRSGRPFGQGAYPDDKQLRCLAEAYQKYQAEQRYANFHGLRDYYSLIKCLSTDMNGEFRQTFYEEKTKKIQRALQRNFGGVPNEVNNFQSLFQERIQLQELVDQNYQFAVTDLICDNLSDKRARHLMIITNGDSAIGILDQTLQDLDKEKITIFGSRFEEDLSEEYNYRMLSRIILCMERDCVLILRDLESIYGSLYDMLNQNYTVVGGKRNCRVALGAFSNPMCQVHEGFRCVVLIDQGRVDFTDPPFLNRFEKQLLRFSDVLNEKQRKIIKILKEWVKHISTIPDLESQFHEEDMFIGFCDDTLPSLVLKNSRDPKLESHEIVEECKRDLMMIASPDGVVRSVQSVLAQTNLEEVQMLYNDYFQKPLHNGLRDYLGHSLEGLQLDCNGEDASKGMRLVIMTHSNIHVNVSQCLDGFVQCQTEKLSAFKSEKQLTKELERFWGSSDSLLVLQCKPELDASHVLLAKSIIEQQRETYIKREIDKNQRQVKHVCIVIHVQRESEANKAENQRWQFSFQSGWKQVTIDVLEDTVLPVTECLDVSVMELLESKTLSFEEVASNQFLWCFFRIKYSPSVQPPWEDILHLEDRLRSSPKILACFKELVNRWLAKRVAFDSHEEDRPSWQYFVACDRQALINSSHLVGAIQHHVSHLIRQPLAKIVYFLEKESAWPWFLFPQDTLDEEELKVWLQLIMDRDIFDIDDIPDHQGAESYFISEQRVQLIFPYFSVFYKKVEHVQSIFVEDQRQLLLDGTNLNENDEMSDAVVEAQLHRFASVVKEKVCQVFELDYLRSRIECYVEDFLDMKSAHFSSVLSRGERIDFLKSAMANDVKFSINGDPALLVTRLHSLFWLNEPSYVAALQVFVTCYKIANVEFGGIVSEFTPLFEKMMFQEKNAVKNEPIEDSQQLERNHSFDVHHSEDACAMVESSEVDVVEVSSETFTIENEKRLEKEQNDDEMKAVGDIGSQIEEGKEDAIETENQGVQESKNEDVTQTTGRNDPVKENSESGVCELESVGGENDVTVEHKGNTELELKQAVEGSPREIGLIDNSGMAKDDIPCWRVKHEDVVEDTNVDNNDTIGEELISEQLIAENLEETAATNDEWEEGSIGTVTDDSGVEGSVSFNEVLLETLCSALLPTDDVVKNLKGPEGWQRTASLFLSTASRMQVQIPAFHYLRVCHDFVTLLVLPESLEPYSLYMLGALGKTGASEGYLDSPDTFDRITNVIDELEQRGVKKRRLEDFLMLFYGRCIDSNPDTPVLGIILAKISSSGATALLRLAGPLLHRIFLTEENFSPGVFQVFLHSLDSINDHPGLQETSAALSTLSDDVELDSPFAVVCCDLISDVAFPEVDLTTMSHSEDQILTNFRKAFQTLTEPCEDTEHGSFHLLCATAYMRSFLASFAKFILARRHCLTEEGEFTVLLNEMNAALSCNHLDPVSSRAVELQLYFVKELKKELYMCEVRNICQRSPKLPALKNLDWHDEDLVGKLSFDPLRTYTENSQAQAAVATLLEKNDLKPLEDTILAMSSSAEKRIEMAATLAKSFYLVRSTRPLKDSEDKAIDSFIGKLENFENPYVQLLLRITGKKDFKSKKLCISSESSPADVHRATLILHLCLVLASHFSGVEQKKLAFMSYLNSPLASSNTYVLASGEDCQQPYEVHHNYSFDETSFFLCSCRTFFVAASDDDDETKCPNCRLLCKAEKVLSKNAAAAVKAIQPSKVPVCLTCPQDLLIHVRQMDPREFRVLHLFVHAALYGGFAMKLFDENSLTQILGNAATDSDPCEVCFQQIDNDLRALCLLLDAKEEYVIGFLHCALLKSISILTSGSLCQTEGERLAWENTFAETVRPLLREFYPRKLLTSLQDFTSKSTVAVQRRIEEIDDPQFSNTAERNLHLPRLLRVTLPKTFSSLRAYYMSADHDTKNHHPLLGLFLDFNDSLPNVASLHDLLSWSRIVDSLLSRRLSRHEATTNIGDIIRKQFPEERKRLSEIFEKFSMAWERMRPFVRDRLKQDVPYLSEISPISFCLIEKRGQGAFLCAAMEILQEIQNDFLQKMLSIASTGKCSALVFLEREEGKFTIPVVHLQEAREKEIIQYQWTDEILRHSQRNTEYGHGREIVFDLAKIEKEMAVRFLVGKSYLSTLEGLQEFIFARELFHTCRGILDDLQELIPQQPLTDVFRSSLSSQGEQSLKNVQDLLEHMEIVLCLLKRHHVGKPDDPLIEFTDNWLRGPRPFPKDLLPQPHSAIQLTHVVALYEFLEDMLAESAAKRVHDMYRVPIPEEIANQMTKGNPASGTTESHRSVITAINVALKRFIYRYLSSEEMKPKPADSLKERMQERSLWPIDAFKSWNLKVESPAKFIGAVFPEKLAIKHTYQVLCFYHDRLKALEEAKLVPRNPTPKISRPSVSRSRQLKTRKHFSNF</sequence>
<feature type="domain" description="AAA+ ATPase" evidence="2">
    <location>
        <begin position="2018"/>
        <end position="2153"/>
    </location>
</feature>
<feature type="compositionally biased region" description="Polar residues" evidence="1">
    <location>
        <begin position="53"/>
        <end position="64"/>
    </location>
</feature>
<accession>A0ABN8QLZ5</accession>
<dbReference type="Pfam" id="PF07728">
    <property type="entry name" value="AAA_5"/>
    <property type="match status" value="1"/>
</dbReference>
<proteinExistence type="predicted"/>